<dbReference type="Pfam" id="PF00226">
    <property type="entry name" value="DnaJ"/>
    <property type="match status" value="1"/>
</dbReference>
<evidence type="ECO:0000256" key="3">
    <source>
        <dbReference type="ARBA" id="ARBA00022824"/>
    </source>
</evidence>
<evidence type="ECO:0000313" key="5">
    <source>
        <dbReference type="EMBL" id="XBH17876.1"/>
    </source>
</evidence>
<proteinExistence type="predicted"/>
<organism evidence="5">
    <name type="scientific">Telmatobacter sp. DSM 110680</name>
    <dbReference type="NCBI Taxonomy" id="3036704"/>
    <lineage>
        <taxon>Bacteria</taxon>
        <taxon>Pseudomonadati</taxon>
        <taxon>Acidobacteriota</taxon>
        <taxon>Terriglobia</taxon>
        <taxon>Terriglobales</taxon>
        <taxon>Acidobacteriaceae</taxon>
        <taxon>Telmatobacter</taxon>
    </lineage>
</organism>
<dbReference type="PROSITE" id="PS50076">
    <property type="entry name" value="DNAJ_2"/>
    <property type="match status" value="1"/>
</dbReference>
<dbReference type="GO" id="GO:0051087">
    <property type="term" value="F:protein-folding chaperone binding"/>
    <property type="evidence" value="ECO:0007669"/>
    <property type="project" value="TreeGrafter"/>
</dbReference>
<evidence type="ECO:0000259" key="4">
    <source>
        <dbReference type="PROSITE" id="PS50076"/>
    </source>
</evidence>
<keyword evidence="3" id="KW-0256">Endoplasmic reticulum</keyword>
<dbReference type="EMBL" id="CP121196">
    <property type="protein sequence ID" value="XBH17876.1"/>
    <property type="molecule type" value="Genomic_DNA"/>
</dbReference>
<dbReference type="Gene3D" id="1.10.287.110">
    <property type="entry name" value="DnaJ domain"/>
    <property type="match status" value="1"/>
</dbReference>
<dbReference type="PANTHER" id="PTHR44140:SF2">
    <property type="entry name" value="LD25575P"/>
    <property type="match status" value="1"/>
</dbReference>
<dbReference type="InterPro" id="IPR001623">
    <property type="entry name" value="DnaJ_domain"/>
</dbReference>
<evidence type="ECO:0000256" key="1">
    <source>
        <dbReference type="ARBA" id="ARBA00004240"/>
    </source>
</evidence>
<dbReference type="SUPFAM" id="SSF46565">
    <property type="entry name" value="Chaperone J-domain"/>
    <property type="match status" value="1"/>
</dbReference>
<keyword evidence="2" id="KW-0732">Signal</keyword>
<dbReference type="CDD" id="cd06257">
    <property type="entry name" value="DnaJ"/>
    <property type="match status" value="1"/>
</dbReference>
<dbReference type="GO" id="GO:0034975">
    <property type="term" value="P:protein folding in endoplasmic reticulum"/>
    <property type="evidence" value="ECO:0007669"/>
    <property type="project" value="TreeGrafter"/>
</dbReference>
<gene>
    <name evidence="5" type="ORF">P8935_00760</name>
</gene>
<feature type="domain" description="J" evidence="4">
    <location>
        <begin position="10"/>
        <end position="72"/>
    </location>
</feature>
<sequence length="239" mass="27296">MACACRVCLEHFRILGVAAPPTSKSALHKAYRAAAKRWHPDRFENNQRERHDAEERFKRINAAYVALCAHFENPAATPREPEFVTNFRRPPAPVISFGDAPDCFVAPHFPARVLEAIKLARLENSDPVVAFIDLSAGSALISEFILLTKHRMLVRDDAGILSVIWYADLGSIRLVDRNGQKQGAWQRIAEKIAGNTQRYSLQIDRLNLSRFRTLTDRPDDRVKKVIYNFLRQMKSNWQS</sequence>
<name>A0AAU7DKH8_9BACT</name>
<dbReference type="GO" id="GO:0051787">
    <property type="term" value="F:misfolded protein binding"/>
    <property type="evidence" value="ECO:0007669"/>
    <property type="project" value="TreeGrafter"/>
</dbReference>
<protein>
    <submittedName>
        <fullName evidence="5">J domain-containing protein</fullName>
    </submittedName>
</protein>
<dbReference type="RefSeq" id="WP_348263101.1">
    <property type="nucleotide sequence ID" value="NZ_CP121196.1"/>
</dbReference>
<dbReference type="SMART" id="SM00271">
    <property type="entry name" value="DnaJ"/>
    <property type="match status" value="1"/>
</dbReference>
<comment type="subcellular location">
    <subcellularLocation>
        <location evidence="1">Endoplasmic reticulum</location>
    </subcellularLocation>
</comment>
<accession>A0AAU7DKH8</accession>
<reference evidence="5" key="1">
    <citation type="submission" date="2023-03" db="EMBL/GenBank/DDBJ databases">
        <title>Edaphobacter sp.</title>
        <authorList>
            <person name="Huber K.J."/>
            <person name="Papendorf J."/>
            <person name="Pilke C."/>
            <person name="Bunk B."/>
            <person name="Sproeer C."/>
            <person name="Pester M."/>
        </authorList>
    </citation>
    <scope>NUCLEOTIDE SEQUENCE</scope>
    <source>
        <strain evidence="5">DSM 110680</strain>
    </source>
</reference>
<dbReference type="PANTHER" id="PTHR44140">
    <property type="entry name" value="LD25575P"/>
    <property type="match status" value="1"/>
</dbReference>
<evidence type="ECO:0000256" key="2">
    <source>
        <dbReference type="ARBA" id="ARBA00022729"/>
    </source>
</evidence>
<dbReference type="InterPro" id="IPR051727">
    <property type="entry name" value="DnaJ_C3_Co-chaperones"/>
</dbReference>
<dbReference type="AlphaFoldDB" id="A0AAU7DKH8"/>
<dbReference type="InterPro" id="IPR036869">
    <property type="entry name" value="J_dom_sf"/>
</dbReference>